<dbReference type="EMBL" id="JBHTLN010000001">
    <property type="protein sequence ID" value="MFD1122446.1"/>
    <property type="molecule type" value="Genomic_DNA"/>
</dbReference>
<dbReference type="RefSeq" id="WP_379032844.1">
    <property type="nucleotide sequence ID" value="NZ_JBHTLN010000001.1"/>
</dbReference>
<dbReference type="Proteomes" id="UP001597206">
    <property type="component" value="Unassembled WGS sequence"/>
</dbReference>
<evidence type="ECO:0000313" key="2">
    <source>
        <dbReference type="Proteomes" id="UP001597206"/>
    </source>
</evidence>
<evidence type="ECO:0000313" key="1">
    <source>
        <dbReference type="EMBL" id="MFD1122446.1"/>
    </source>
</evidence>
<comment type="caution">
    <text evidence="1">The sequence shown here is derived from an EMBL/GenBank/DDBJ whole genome shotgun (WGS) entry which is preliminary data.</text>
</comment>
<accession>A0ABW3PFI8</accession>
<sequence>MQKTNLKAREINLTPASRKLNEMREGKGVGMLSAEEIDLLRQSKREISEVCRRFSEYKKNCR</sequence>
<keyword evidence="2" id="KW-1185">Reference proteome</keyword>
<protein>
    <submittedName>
        <fullName evidence="1">Uncharacterized protein</fullName>
    </submittedName>
</protein>
<name>A0ABW3PFI8_9PROT</name>
<reference evidence="2" key="1">
    <citation type="journal article" date="2019" name="Int. J. Syst. Evol. Microbiol.">
        <title>The Global Catalogue of Microorganisms (GCM) 10K type strain sequencing project: providing services to taxonomists for standard genome sequencing and annotation.</title>
        <authorList>
            <consortium name="The Broad Institute Genomics Platform"/>
            <consortium name="The Broad Institute Genome Sequencing Center for Infectious Disease"/>
            <person name="Wu L."/>
            <person name="Ma J."/>
        </authorList>
    </citation>
    <scope>NUCLEOTIDE SEQUENCE [LARGE SCALE GENOMIC DNA]</scope>
    <source>
        <strain evidence="2">CCUG 58411</strain>
    </source>
</reference>
<proteinExistence type="predicted"/>
<gene>
    <name evidence="1" type="ORF">ACFQ2T_08035</name>
</gene>
<organism evidence="1 2">
    <name type="scientific">Methylophilus flavus</name>
    <dbReference type="NCBI Taxonomy" id="640084"/>
    <lineage>
        <taxon>Bacteria</taxon>
        <taxon>Pseudomonadati</taxon>
        <taxon>Pseudomonadota</taxon>
        <taxon>Betaproteobacteria</taxon>
        <taxon>Nitrosomonadales</taxon>
        <taxon>Methylophilaceae</taxon>
        <taxon>Methylophilus</taxon>
    </lineage>
</organism>